<dbReference type="NCBIfam" id="TIGR01764">
    <property type="entry name" value="excise"/>
    <property type="match status" value="1"/>
</dbReference>
<accession>A0ABN0URN1</accession>
<dbReference type="SUPFAM" id="SSF46955">
    <property type="entry name" value="Putative DNA-binding domain"/>
    <property type="match status" value="1"/>
</dbReference>
<organism evidence="2 3">
    <name type="scientific">Saccharothrix mutabilis subsp. mutabilis</name>
    <dbReference type="NCBI Taxonomy" id="66855"/>
    <lineage>
        <taxon>Bacteria</taxon>
        <taxon>Bacillati</taxon>
        <taxon>Actinomycetota</taxon>
        <taxon>Actinomycetes</taxon>
        <taxon>Pseudonocardiales</taxon>
        <taxon>Pseudonocardiaceae</taxon>
        <taxon>Saccharothrix</taxon>
    </lineage>
</organism>
<reference evidence="2 3" key="1">
    <citation type="journal article" date="2019" name="Int. J. Syst. Evol. Microbiol.">
        <title>The Global Catalogue of Microorganisms (GCM) 10K type strain sequencing project: providing services to taxonomists for standard genome sequencing and annotation.</title>
        <authorList>
            <consortium name="The Broad Institute Genomics Platform"/>
            <consortium name="The Broad Institute Genome Sequencing Center for Infectious Disease"/>
            <person name="Wu L."/>
            <person name="Ma J."/>
        </authorList>
    </citation>
    <scope>NUCLEOTIDE SEQUENCE [LARGE SCALE GENOMIC DNA]</scope>
    <source>
        <strain evidence="2 3">JCM 3380</strain>
    </source>
</reference>
<feature type="domain" description="Helix-turn-helix" evidence="1">
    <location>
        <begin position="6"/>
        <end position="51"/>
    </location>
</feature>
<dbReference type="InterPro" id="IPR009061">
    <property type="entry name" value="DNA-bd_dom_put_sf"/>
</dbReference>
<dbReference type="Proteomes" id="UP001500416">
    <property type="component" value="Unassembled WGS sequence"/>
</dbReference>
<gene>
    <name evidence="2" type="ORF">GCM10010492_70100</name>
</gene>
<dbReference type="Pfam" id="PF12728">
    <property type="entry name" value="HTH_17"/>
    <property type="match status" value="1"/>
</dbReference>
<name>A0ABN0URN1_9PSEU</name>
<evidence type="ECO:0000313" key="3">
    <source>
        <dbReference type="Proteomes" id="UP001500416"/>
    </source>
</evidence>
<evidence type="ECO:0000313" key="2">
    <source>
        <dbReference type="EMBL" id="GAA0259093.1"/>
    </source>
</evidence>
<dbReference type="InterPro" id="IPR041657">
    <property type="entry name" value="HTH_17"/>
</dbReference>
<protein>
    <recommendedName>
        <fullName evidence="1">Helix-turn-helix domain-containing protein</fullName>
    </recommendedName>
</protein>
<comment type="caution">
    <text evidence="2">The sequence shown here is derived from an EMBL/GenBank/DDBJ whole genome shotgun (WGS) entry which is preliminary data.</text>
</comment>
<evidence type="ECO:0000259" key="1">
    <source>
        <dbReference type="Pfam" id="PF12728"/>
    </source>
</evidence>
<dbReference type="RefSeq" id="WP_343939155.1">
    <property type="nucleotide sequence ID" value="NZ_BAAABU010000028.1"/>
</dbReference>
<proteinExistence type="predicted"/>
<sequence>MPSSAYTVRQAAWVLGVAPSTVSRAIRLGTLRTVRRGGRLVIPASALVRLLGEPCPGGTP</sequence>
<dbReference type="EMBL" id="BAAABU010000028">
    <property type="protein sequence ID" value="GAA0259093.1"/>
    <property type="molecule type" value="Genomic_DNA"/>
</dbReference>
<dbReference type="InterPro" id="IPR010093">
    <property type="entry name" value="SinI_DNA-bd"/>
</dbReference>
<keyword evidence="3" id="KW-1185">Reference proteome</keyword>